<evidence type="ECO:0000313" key="4">
    <source>
        <dbReference type="Proteomes" id="UP000231279"/>
    </source>
</evidence>
<dbReference type="Pfam" id="PF05699">
    <property type="entry name" value="Dimer_Tnp_hAT"/>
    <property type="match status" value="1"/>
</dbReference>
<dbReference type="GO" id="GO:0046983">
    <property type="term" value="F:protein dimerization activity"/>
    <property type="evidence" value="ECO:0007669"/>
    <property type="project" value="InterPro"/>
</dbReference>
<dbReference type="InterPro" id="IPR055298">
    <property type="entry name" value="AtLOH3-like"/>
</dbReference>
<dbReference type="InterPro" id="IPR008906">
    <property type="entry name" value="HATC_C_dom"/>
</dbReference>
<dbReference type="OrthoDB" id="1245066at2759"/>
<feature type="domain" description="TTF-type" evidence="2">
    <location>
        <begin position="66"/>
        <end position="160"/>
    </location>
</feature>
<organism evidence="3 4">
    <name type="scientific">Handroanthus impetiginosus</name>
    <dbReference type="NCBI Taxonomy" id="429701"/>
    <lineage>
        <taxon>Eukaryota</taxon>
        <taxon>Viridiplantae</taxon>
        <taxon>Streptophyta</taxon>
        <taxon>Embryophyta</taxon>
        <taxon>Tracheophyta</taxon>
        <taxon>Spermatophyta</taxon>
        <taxon>Magnoliopsida</taxon>
        <taxon>eudicotyledons</taxon>
        <taxon>Gunneridae</taxon>
        <taxon>Pentapetalae</taxon>
        <taxon>asterids</taxon>
        <taxon>lamiids</taxon>
        <taxon>Lamiales</taxon>
        <taxon>Bignoniaceae</taxon>
        <taxon>Crescentiina</taxon>
        <taxon>Tabebuia alliance</taxon>
        <taxon>Handroanthus</taxon>
    </lineage>
</organism>
<dbReference type="Proteomes" id="UP000231279">
    <property type="component" value="Unassembled WGS sequence"/>
</dbReference>
<gene>
    <name evidence="3" type="ORF">CDL12_01034</name>
</gene>
<dbReference type="PANTHER" id="PTHR11697">
    <property type="entry name" value="GENERAL TRANSCRIPTION FACTOR 2-RELATED ZINC FINGER PROTEIN"/>
    <property type="match status" value="1"/>
</dbReference>
<reference evidence="4" key="1">
    <citation type="journal article" date="2018" name="Gigascience">
        <title>Genome assembly of the Pink Ipe (Handroanthus impetiginosus, Bignoniaceae), a highly valued, ecologically keystone Neotropical timber forest tree.</title>
        <authorList>
            <person name="Silva-Junior O.B."/>
            <person name="Grattapaglia D."/>
            <person name="Novaes E."/>
            <person name="Collevatti R.G."/>
        </authorList>
    </citation>
    <scope>NUCLEOTIDE SEQUENCE [LARGE SCALE GENOMIC DNA]</scope>
    <source>
        <strain evidence="4">cv. UFG-1</strain>
    </source>
</reference>
<protein>
    <recommendedName>
        <fullName evidence="2">TTF-type domain-containing protein</fullName>
    </recommendedName>
</protein>
<keyword evidence="4" id="KW-1185">Reference proteome</keyword>
<dbReference type="AlphaFoldDB" id="A0A2G9I8Y5"/>
<comment type="caution">
    <text evidence="3">The sequence shown here is derived from an EMBL/GenBank/DDBJ whole genome shotgun (WGS) entry which is preliminary data.</text>
</comment>
<evidence type="ECO:0000259" key="2">
    <source>
        <dbReference type="SMART" id="SM00597"/>
    </source>
</evidence>
<sequence>MDKFLKRQTMVGESSSSQNLPADPGIRPKISEYHPNIHDEIRRAYLQKGPCQPRKHNFPQRKFGNTMCRFNPEWFTEFGNWLEYSISKDAIYCLCCYLMRTESGEQGSGDAFIVGGFTNWKKKERLGVHIGGPHSSHNQAWANCEALMKQDRHIERIRIQLIAVVNCIRFLLRQGLAFRGHDESNNSMNQGNFLELLKFLCVHNETIDRACKNAHKNVKLTSPDIQKDIVCAATSETTRSIINDLGNDLFAILVDESRDISVKEQMVVVLRQGYDGASNMRGEFNGLKSLILKKNQSAFYVHCFAHQLQLALIAVAKKQVEIASLFNLVATLTNVVGASCKRRDILRKKHANVIREGLENGEISSGRGLNQEITLKRSGDTHWENGINSEQRAEAHSLLCSMQSFEFIFNLHLMRKVLRITHELSQALQRDDQNIVNAMSLVKDTLLEKVFGFCEKHEVAIPNMDENFIAPGRSRRKLPQVSNLHHFQVEIFYQVIDWQLKELNDRFSEINTELLICVACLSSRDSFSLFDKKKLVQLAKLYPRDFSSVELLALDAQLENYILDMCSDSDFDELTSIVRALILLVATATVERTFSAMNIIKNKLRNRMEDEWLNDCLITYLERNVFDTIENEKIVQRFQNMSTRRGQL</sequence>
<dbReference type="EMBL" id="NKXS01000132">
    <property type="protein sequence ID" value="PIN26219.1"/>
    <property type="molecule type" value="Genomic_DNA"/>
</dbReference>
<dbReference type="SUPFAM" id="SSF53098">
    <property type="entry name" value="Ribonuclease H-like"/>
    <property type="match status" value="1"/>
</dbReference>
<name>A0A2G9I8Y5_9LAMI</name>
<dbReference type="InterPro" id="IPR025398">
    <property type="entry name" value="DUF4371"/>
</dbReference>
<dbReference type="STRING" id="429701.A0A2G9I8Y5"/>
<accession>A0A2G9I8Y5</accession>
<proteinExistence type="predicted"/>
<feature type="compositionally biased region" description="Polar residues" evidence="1">
    <location>
        <begin position="11"/>
        <end position="20"/>
    </location>
</feature>
<dbReference type="InterPro" id="IPR006580">
    <property type="entry name" value="Znf_TTF"/>
</dbReference>
<dbReference type="SMART" id="SM00597">
    <property type="entry name" value="ZnF_TTF"/>
    <property type="match status" value="1"/>
</dbReference>
<feature type="region of interest" description="Disordered" evidence="1">
    <location>
        <begin position="1"/>
        <end position="26"/>
    </location>
</feature>
<dbReference type="Pfam" id="PF14291">
    <property type="entry name" value="DUF4371"/>
    <property type="match status" value="1"/>
</dbReference>
<evidence type="ECO:0000313" key="3">
    <source>
        <dbReference type="EMBL" id="PIN26219.1"/>
    </source>
</evidence>
<evidence type="ECO:0000256" key="1">
    <source>
        <dbReference type="SAM" id="MobiDB-lite"/>
    </source>
</evidence>
<dbReference type="PANTHER" id="PTHR11697:SF230">
    <property type="entry name" value="ZINC FINGER, MYM DOMAIN CONTAINING 1"/>
    <property type="match status" value="1"/>
</dbReference>
<dbReference type="InterPro" id="IPR012337">
    <property type="entry name" value="RNaseH-like_sf"/>
</dbReference>